<feature type="region of interest" description="Disordered" evidence="2">
    <location>
        <begin position="1"/>
        <end position="60"/>
    </location>
</feature>
<dbReference type="GO" id="GO:0030246">
    <property type="term" value="F:carbohydrate binding"/>
    <property type="evidence" value="ECO:0007669"/>
    <property type="project" value="UniProtKB-KW"/>
</dbReference>
<organism evidence="5 6">
    <name type="scientific">Xyrichtys novacula</name>
    <name type="common">Pearly razorfish</name>
    <name type="synonym">Hemipteronotus novacula</name>
    <dbReference type="NCBI Taxonomy" id="13765"/>
    <lineage>
        <taxon>Eukaryota</taxon>
        <taxon>Metazoa</taxon>
        <taxon>Chordata</taxon>
        <taxon>Craniata</taxon>
        <taxon>Vertebrata</taxon>
        <taxon>Euteleostomi</taxon>
        <taxon>Actinopterygii</taxon>
        <taxon>Neopterygii</taxon>
        <taxon>Teleostei</taxon>
        <taxon>Neoteleostei</taxon>
        <taxon>Acanthomorphata</taxon>
        <taxon>Eupercaria</taxon>
        <taxon>Labriformes</taxon>
        <taxon>Labridae</taxon>
        <taxon>Xyrichtys</taxon>
    </lineage>
</organism>
<dbReference type="AlphaFoldDB" id="A0AAV1HAC0"/>
<feature type="transmembrane region" description="Helical" evidence="3">
    <location>
        <begin position="66"/>
        <end position="89"/>
    </location>
</feature>
<evidence type="ECO:0000313" key="5">
    <source>
        <dbReference type="EMBL" id="CAJ1083000.1"/>
    </source>
</evidence>
<keyword evidence="3" id="KW-0812">Transmembrane</keyword>
<gene>
    <name evidence="5" type="ORF">XNOV1_A012271</name>
</gene>
<dbReference type="EMBL" id="OY660884">
    <property type="protein sequence ID" value="CAJ1083000.1"/>
    <property type="molecule type" value="Genomic_DNA"/>
</dbReference>
<keyword evidence="1" id="KW-0430">Lectin</keyword>
<name>A0AAV1HAC0_XYRNO</name>
<dbReference type="Proteomes" id="UP001178508">
    <property type="component" value="Chromosome 21"/>
</dbReference>
<accession>A0AAV1HAC0</accession>
<dbReference type="SUPFAM" id="SSF56436">
    <property type="entry name" value="C-type lectin-like"/>
    <property type="match status" value="1"/>
</dbReference>
<evidence type="ECO:0000259" key="4">
    <source>
        <dbReference type="PROSITE" id="PS50041"/>
    </source>
</evidence>
<dbReference type="SMART" id="SM00034">
    <property type="entry name" value="CLECT"/>
    <property type="match status" value="1"/>
</dbReference>
<dbReference type="CDD" id="cd03590">
    <property type="entry name" value="CLECT_DC-SIGN_like"/>
    <property type="match status" value="1"/>
</dbReference>
<keyword evidence="3" id="KW-0472">Membrane</keyword>
<evidence type="ECO:0000256" key="3">
    <source>
        <dbReference type="SAM" id="Phobius"/>
    </source>
</evidence>
<keyword evidence="3" id="KW-1133">Transmembrane helix</keyword>
<feature type="compositionally biased region" description="Polar residues" evidence="2">
    <location>
        <begin position="50"/>
        <end position="60"/>
    </location>
</feature>
<feature type="compositionally biased region" description="Basic and acidic residues" evidence="2">
    <location>
        <begin position="237"/>
        <end position="254"/>
    </location>
</feature>
<dbReference type="InterPro" id="IPR050111">
    <property type="entry name" value="C-type_lectin/snaclec_domain"/>
</dbReference>
<dbReference type="Pfam" id="PF00059">
    <property type="entry name" value="Lectin_C"/>
    <property type="match status" value="1"/>
</dbReference>
<reference evidence="5" key="1">
    <citation type="submission" date="2023-08" db="EMBL/GenBank/DDBJ databases">
        <authorList>
            <person name="Alioto T."/>
            <person name="Alioto T."/>
            <person name="Gomez Garrido J."/>
        </authorList>
    </citation>
    <scope>NUCLEOTIDE SEQUENCE</scope>
</reference>
<protein>
    <submittedName>
        <fullName evidence="5">Hepatic lectin-like isoform X2</fullName>
    </submittedName>
</protein>
<dbReference type="InterPro" id="IPR033989">
    <property type="entry name" value="CD209-like_CTLD"/>
</dbReference>
<evidence type="ECO:0000256" key="1">
    <source>
        <dbReference type="ARBA" id="ARBA00022734"/>
    </source>
</evidence>
<feature type="region of interest" description="Disordered" evidence="2">
    <location>
        <begin position="237"/>
        <end position="256"/>
    </location>
</feature>
<dbReference type="PROSITE" id="PS50041">
    <property type="entry name" value="C_TYPE_LECTIN_2"/>
    <property type="match status" value="1"/>
</dbReference>
<feature type="domain" description="C-type lectin" evidence="4">
    <location>
        <begin position="144"/>
        <end position="274"/>
    </location>
</feature>
<feature type="compositionally biased region" description="Basic and acidic residues" evidence="2">
    <location>
        <begin position="12"/>
        <end position="23"/>
    </location>
</feature>
<sequence length="297" mass="33679">MSEADVTYSDVKFTKSRDKDKGKASPSEDTTYSEVKIAKTAPQPPAELTGPQQPAESNKRSCPTSVTAVVVVLLVLLVCAASALGYTTYQNSQTEEQLRSLRVENEELKKNITGRKCEAKPCLIFNQTCPKEHCLKCEEGWERFGEMCYNFSTNKLNWNASRDDCQRRGGDLVKIESREEQIYLDEILRNKMKEPEDKFWIGLTDSVNEGEWLWVDGSPLNESLKFWNGDEPDNWRGKNSRGEDCARMGERGGAEDNESWFDQSCEKLNKHICEKSAETGQLECVTSRPSLRAGYRT</sequence>
<dbReference type="PANTHER" id="PTHR22803">
    <property type="entry name" value="MANNOSE, PHOSPHOLIPASE, LECTIN RECEPTOR RELATED"/>
    <property type="match status" value="1"/>
</dbReference>
<dbReference type="Gene3D" id="3.10.100.10">
    <property type="entry name" value="Mannose-Binding Protein A, subunit A"/>
    <property type="match status" value="1"/>
</dbReference>
<dbReference type="InterPro" id="IPR016186">
    <property type="entry name" value="C-type_lectin-like/link_sf"/>
</dbReference>
<keyword evidence="6" id="KW-1185">Reference proteome</keyword>
<dbReference type="InterPro" id="IPR016187">
    <property type="entry name" value="CTDL_fold"/>
</dbReference>
<evidence type="ECO:0000256" key="2">
    <source>
        <dbReference type="SAM" id="MobiDB-lite"/>
    </source>
</evidence>
<evidence type="ECO:0000313" key="6">
    <source>
        <dbReference type="Proteomes" id="UP001178508"/>
    </source>
</evidence>
<dbReference type="InterPro" id="IPR001304">
    <property type="entry name" value="C-type_lectin-like"/>
</dbReference>
<proteinExistence type="predicted"/>